<sequence>MKNIVYRFNQPLARSQSSKRNGQLETGLVLG</sequence>
<name>A0A382YFT6_9ZZZZ</name>
<gene>
    <name evidence="1" type="ORF">METZ01_LOCUS434212</name>
</gene>
<organism evidence="1">
    <name type="scientific">marine metagenome</name>
    <dbReference type="NCBI Taxonomy" id="408172"/>
    <lineage>
        <taxon>unclassified sequences</taxon>
        <taxon>metagenomes</taxon>
        <taxon>ecological metagenomes</taxon>
    </lineage>
</organism>
<accession>A0A382YFT6</accession>
<reference evidence="1" key="1">
    <citation type="submission" date="2018-05" db="EMBL/GenBank/DDBJ databases">
        <authorList>
            <person name="Lanie J.A."/>
            <person name="Ng W.-L."/>
            <person name="Kazmierczak K.M."/>
            <person name="Andrzejewski T.M."/>
            <person name="Davidsen T.M."/>
            <person name="Wayne K.J."/>
            <person name="Tettelin H."/>
            <person name="Glass J.I."/>
            <person name="Rusch D."/>
            <person name="Podicherti R."/>
            <person name="Tsui H.-C.T."/>
            <person name="Winkler M.E."/>
        </authorList>
    </citation>
    <scope>NUCLEOTIDE SEQUENCE</scope>
</reference>
<feature type="non-terminal residue" evidence="1">
    <location>
        <position position="31"/>
    </location>
</feature>
<dbReference type="AlphaFoldDB" id="A0A382YFT6"/>
<evidence type="ECO:0000313" key="1">
    <source>
        <dbReference type="EMBL" id="SVD81358.1"/>
    </source>
</evidence>
<protein>
    <submittedName>
        <fullName evidence="1">Uncharacterized protein</fullName>
    </submittedName>
</protein>
<dbReference type="EMBL" id="UINC01174971">
    <property type="protein sequence ID" value="SVD81358.1"/>
    <property type="molecule type" value="Genomic_DNA"/>
</dbReference>
<proteinExistence type="predicted"/>